<dbReference type="AlphaFoldDB" id="A0A1I1S1P2"/>
<dbReference type="PROSITE" id="PS51257">
    <property type="entry name" value="PROKAR_LIPOPROTEIN"/>
    <property type="match status" value="1"/>
</dbReference>
<dbReference type="Pfam" id="PF08534">
    <property type="entry name" value="Redoxin"/>
    <property type="match status" value="1"/>
</dbReference>
<evidence type="ECO:0000313" key="6">
    <source>
        <dbReference type="EMBL" id="SFD40247.1"/>
    </source>
</evidence>
<dbReference type="OrthoDB" id="743079at2"/>
<evidence type="ECO:0000256" key="2">
    <source>
        <dbReference type="ARBA" id="ARBA00022748"/>
    </source>
</evidence>
<evidence type="ECO:0000256" key="4">
    <source>
        <dbReference type="ARBA" id="ARBA00023284"/>
    </source>
</evidence>
<evidence type="ECO:0000256" key="1">
    <source>
        <dbReference type="ARBA" id="ARBA00004196"/>
    </source>
</evidence>
<keyword evidence="3" id="KW-1015">Disulfide bond</keyword>
<dbReference type="InterPro" id="IPR013766">
    <property type="entry name" value="Thioredoxin_domain"/>
</dbReference>
<accession>A0A1I1S1P2</accession>
<organism evidence="6 7">
    <name type="scientific">Algibacter pectinivorans</name>
    <dbReference type="NCBI Taxonomy" id="870482"/>
    <lineage>
        <taxon>Bacteria</taxon>
        <taxon>Pseudomonadati</taxon>
        <taxon>Bacteroidota</taxon>
        <taxon>Flavobacteriia</taxon>
        <taxon>Flavobacteriales</taxon>
        <taxon>Flavobacteriaceae</taxon>
        <taxon>Algibacter</taxon>
    </lineage>
</organism>
<dbReference type="PANTHER" id="PTHR42852">
    <property type="entry name" value="THIOL:DISULFIDE INTERCHANGE PROTEIN DSBE"/>
    <property type="match status" value="1"/>
</dbReference>
<keyword evidence="7" id="KW-1185">Reference proteome</keyword>
<dbReference type="SUPFAM" id="SSF52833">
    <property type="entry name" value="Thioredoxin-like"/>
    <property type="match status" value="1"/>
</dbReference>
<protein>
    <submittedName>
        <fullName evidence="6">Thiol-disulfide isomerase or thioredoxin</fullName>
    </submittedName>
</protein>
<dbReference type="Proteomes" id="UP000199439">
    <property type="component" value="Unassembled WGS sequence"/>
</dbReference>
<dbReference type="GO" id="GO:0016491">
    <property type="term" value="F:oxidoreductase activity"/>
    <property type="evidence" value="ECO:0007669"/>
    <property type="project" value="InterPro"/>
</dbReference>
<dbReference type="EMBL" id="FOMI01000012">
    <property type="protein sequence ID" value="SFD40247.1"/>
    <property type="molecule type" value="Genomic_DNA"/>
</dbReference>
<dbReference type="GO" id="GO:0016853">
    <property type="term" value="F:isomerase activity"/>
    <property type="evidence" value="ECO:0007669"/>
    <property type="project" value="UniProtKB-KW"/>
</dbReference>
<feature type="domain" description="Thioredoxin" evidence="5">
    <location>
        <begin position="316"/>
        <end position="460"/>
    </location>
</feature>
<dbReference type="GO" id="GO:0030313">
    <property type="term" value="C:cell envelope"/>
    <property type="evidence" value="ECO:0007669"/>
    <property type="project" value="UniProtKB-SubCell"/>
</dbReference>
<proteinExistence type="predicted"/>
<dbReference type="GO" id="GO:0017004">
    <property type="term" value="P:cytochrome complex assembly"/>
    <property type="evidence" value="ECO:0007669"/>
    <property type="project" value="UniProtKB-KW"/>
</dbReference>
<dbReference type="Gene3D" id="3.40.30.10">
    <property type="entry name" value="Glutaredoxin"/>
    <property type="match status" value="1"/>
</dbReference>
<dbReference type="PANTHER" id="PTHR42852:SF6">
    <property type="entry name" value="THIOL:DISULFIDE INTERCHANGE PROTEIN DSBE"/>
    <property type="match status" value="1"/>
</dbReference>
<keyword evidence="4" id="KW-0676">Redox-active center</keyword>
<comment type="subcellular location">
    <subcellularLocation>
        <location evidence="1">Cell envelope</location>
    </subcellularLocation>
</comment>
<evidence type="ECO:0000259" key="5">
    <source>
        <dbReference type="PROSITE" id="PS51352"/>
    </source>
</evidence>
<dbReference type="STRING" id="870482.SAMN04487987_11281"/>
<evidence type="ECO:0000256" key="3">
    <source>
        <dbReference type="ARBA" id="ARBA00023157"/>
    </source>
</evidence>
<keyword evidence="6" id="KW-0413">Isomerase</keyword>
<dbReference type="InterPro" id="IPR036249">
    <property type="entry name" value="Thioredoxin-like_sf"/>
</dbReference>
<dbReference type="RefSeq" id="WP_092853697.1">
    <property type="nucleotide sequence ID" value="NZ_FOMI01000012.1"/>
</dbReference>
<dbReference type="InterPro" id="IPR050553">
    <property type="entry name" value="Thioredoxin_ResA/DsbE_sf"/>
</dbReference>
<dbReference type="InterPro" id="IPR013740">
    <property type="entry name" value="Redoxin"/>
</dbReference>
<keyword evidence="2" id="KW-0201">Cytochrome c-type biogenesis</keyword>
<dbReference type="PROSITE" id="PS51352">
    <property type="entry name" value="THIOREDOXIN_2"/>
    <property type="match status" value="1"/>
</dbReference>
<gene>
    <name evidence="6" type="ORF">SAMN04487987_11281</name>
</gene>
<evidence type="ECO:0000313" key="7">
    <source>
        <dbReference type="Proteomes" id="UP000199439"/>
    </source>
</evidence>
<name>A0A1I1S1P2_9FLAO</name>
<sequence length="460" mass="52221">MKKLLFIALAVSVFSCKKETQTKTDNHAIISGKITNIQPGTLTINSEDRTFSAPVKVEADGTFIDTLSTDIKSYVLYDGKNPVFLNIAPGFNLNITYDAANFDNTIAISGNGSKINNYFVAKRKAEMELAKKSAEIFVLDEASYKAKMLEFKNTQEDILNNAKDLPSDFISKEKRSINYGYLSSLSNFERAHQYFTKNNDFKVSEDFLKDLDGMDFSNAEDFEFSSHYKGIVNDHYASKARELQTKDSIAYDLAYLKTVSAVESEPIKNTLLFEFVNFNMTYSNDVDALYNTYLKNSTNEKNNTTVTKKYNKLTALKKGKPSPKFTNYENHSGGRTSLEDLKGKYVYIDVWATWCGPCIQQIPHLQKIEKQYFGKNIEFVSISIDKNRDYEKWKTMVVEKDLGGIQLFADSDWNSAFVQDYQIQGIPKFILVDPQGNIVDANAPRPSSPKLIELFNELNI</sequence>
<dbReference type="CDD" id="cd02966">
    <property type="entry name" value="TlpA_like_family"/>
    <property type="match status" value="1"/>
</dbReference>
<reference evidence="7" key="1">
    <citation type="submission" date="2016-10" db="EMBL/GenBank/DDBJ databases">
        <authorList>
            <person name="Varghese N."/>
            <person name="Submissions S."/>
        </authorList>
    </citation>
    <scope>NUCLEOTIDE SEQUENCE [LARGE SCALE GENOMIC DNA]</scope>
    <source>
        <strain evidence="7">DSM 25730</strain>
    </source>
</reference>